<dbReference type="PANTHER" id="PTHR30576">
    <property type="entry name" value="COLANIC BIOSYNTHESIS UDP-GLUCOSE LIPID CARRIER TRANSFERASE"/>
    <property type="match status" value="1"/>
</dbReference>
<accession>A0A921MFL2</accession>
<gene>
    <name evidence="5" type="ORF">K8V08_11715</name>
</gene>
<protein>
    <submittedName>
        <fullName evidence="5">Sugar transferase</fullName>
    </submittedName>
</protein>
<evidence type="ECO:0000313" key="5">
    <source>
        <dbReference type="EMBL" id="HJG81065.1"/>
    </source>
</evidence>
<keyword evidence="3" id="KW-1133">Transmembrane helix</keyword>
<dbReference type="Proteomes" id="UP000784435">
    <property type="component" value="Unassembled WGS sequence"/>
</dbReference>
<organism evidence="5 6">
    <name type="scientific">Brevibacterium senegalense</name>
    <dbReference type="NCBI Taxonomy" id="1033736"/>
    <lineage>
        <taxon>Bacteria</taxon>
        <taxon>Bacillati</taxon>
        <taxon>Actinomycetota</taxon>
        <taxon>Actinomycetes</taxon>
        <taxon>Micrococcales</taxon>
        <taxon>Brevibacteriaceae</taxon>
        <taxon>Brevibacterium</taxon>
    </lineage>
</organism>
<keyword evidence="3" id="KW-0812">Transmembrane</keyword>
<evidence type="ECO:0000256" key="1">
    <source>
        <dbReference type="ARBA" id="ARBA00006464"/>
    </source>
</evidence>
<evidence type="ECO:0000313" key="6">
    <source>
        <dbReference type="Proteomes" id="UP000784435"/>
    </source>
</evidence>
<name>A0A921MFL2_9MICO</name>
<sequence>MTAGVPTVPPVRIAESPSGRVRDPRVPAGASAYLPVKRAVDAVAAACLLIVLAPLLAVVALAVRVGLGSPVLFRQERVTVGGRRFDLLKFRTMRPIDRARGWVTDEQRLTRLGRWLRATSLDELPSLWNILVGDMSVVGPRPLLPGYLPLFSAAQSRRHGVRAGLTGLAQVSGRNGLPWDERFDLDQRYVLLMGPVLDLTIVVQTAWTVLRRDGVDVDHAATTLDFAGPLRTPRLRLVPQPEGPSDGMPAPGVAVTRRWEARTPTDTRIARCTATVVRPDSPERIVADLEVVDLRADCDPQLVDDLILLLVNHLRAADAGGARIVVDARATHLLHALAAHGFEGEDGSDSTHGPGPARGDDAVRLTAVIRSVDEPIGPATPPAVRVRTTGAAIVPEAARAARAVRARAVRVGPARVGAER</sequence>
<comment type="caution">
    <text evidence="5">The sequence shown here is derived from an EMBL/GenBank/DDBJ whole genome shotgun (WGS) entry which is preliminary data.</text>
</comment>
<keyword evidence="5" id="KW-0808">Transferase</keyword>
<evidence type="ECO:0000256" key="2">
    <source>
        <dbReference type="SAM" id="MobiDB-lite"/>
    </source>
</evidence>
<proteinExistence type="inferred from homology"/>
<evidence type="ECO:0000256" key="3">
    <source>
        <dbReference type="SAM" id="Phobius"/>
    </source>
</evidence>
<comment type="similarity">
    <text evidence="1">Belongs to the bacterial sugar transferase family.</text>
</comment>
<evidence type="ECO:0000259" key="4">
    <source>
        <dbReference type="Pfam" id="PF02397"/>
    </source>
</evidence>
<feature type="region of interest" description="Disordered" evidence="2">
    <location>
        <begin position="1"/>
        <end position="20"/>
    </location>
</feature>
<reference evidence="5" key="1">
    <citation type="journal article" date="2021" name="PeerJ">
        <title>Extensive microbial diversity within the chicken gut microbiome revealed by metagenomics and culture.</title>
        <authorList>
            <person name="Gilroy R."/>
            <person name="Ravi A."/>
            <person name="Getino M."/>
            <person name="Pursley I."/>
            <person name="Horton D.L."/>
            <person name="Alikhan N.F."/>
            <person name="Baker D."/>
            <person name="Gharbi K."/>
            <person name="Hall N."/>
            <person name="Watson M."/>
            <person name="Adriaenssens E.M."/>
            <person name="Foster-Nyarko E."/>
            <person name="Jarju S."/>
            <person name="Secka A."/>
            <person name="Antonio M."/>
            <person name="Oren A."/>
            <person name="Chaudhuri R.R."/>
            <person name="La Ragione R."/>
            <person name="Hildebrand F."/>
            <person name="Pallen M.J."/>
        </authorList>
    </citation>
    <scope>NUCLEOTIDE SEQUENCE</scope>
    <source>
        <strain evidence="5">ChiGjej5B5-7349</strain>
    </source>
</reference>
<dbReference type="EMBL" id="DYUK01000256">
    <property type="protein sequence ID" value="HJG81065.1"/>
    <property type="molecule type" value="Genomic_DNA"/>
</dbReference>
<dbReference type="AlphaFoldDB" id="A0A921MFL2"/>
<dbReference type="PANTHER" id="PTHR30576:SF8">
    <property type="entry name" value="UNDECAPRENYL-PHOSPHATE GALACTOSE PHOSPHOTRANSFERASE"/>
    <property type="match status" value="1"/>
</dbReference>
<dbReference type="InterPro" id="IPR003362">
    <property type="entry name" value="Bact_transf"/>
</dbReference>
<dbReference type="Pfam" id="PF02397">
    <property type="entry name" value="Bac_transf"/>
    <property type="match status" value="1"/>
</dbReference>
<dbReference type="GO" id="GO:0016780">
    <property type="term" value="F:phosphotransferase activity, for other substituted phosphate groups"/>
    <property type="evidence" value="ECO:0007669"/>
    <property type="project" value="TreeGrafter"/>
</dbReference>
<feature type="domain" description="Bacterial sugar transferase" evidence="4">
    <location>
        <begin position="37"/>
        <end position="210"/>
    </location>
</feature>
<reference evidence="5" key="2">
    <citation type="submission" date="2021-09" db="EMBL/GenBank/DDBJ databases">
        <authorList>
            <person name="Gilroy R."/>
        </authorList>
    </citation>
    <scope>NUCLEOTIDE SEQUENCE</scope>
    <source>
        <strain evidence="5">ChiGjej5B5-7349</strain>
    </source>
</reference>
<feature type="transmembrane region" description="Helical" evidence="3">
    <location>
        <begin position="42"/>
        <end position="67"/>
    </location>
</feature>
<keyword evidence="3" id="KW-0472">Membrane</keyword>